<dbReference type="EMBL" id="RJVJ01000003">
    <property type="protein sequence ID" value="ROR35853.1"/>
    <property type="molecule type" value="Genomic_DNA"/>
</dbReference>
<evidence type="ECO:0000313" key="2">
    <source>
        <dbReference type="EMBL" id="ROR35853.1"/>
    </source>
</evidence>
<protein>
    <submittedName>
        <fullName evidence="2">Uncharacterized protein</fullName>
    </submittedName>
</protein>
<sequence length="86" mass="8674">MNGATDFTGRQAVVIGGTSGIGHAVARHAGPCTVAFDCSPECGARTSSASPPRPDTGAVDLGGPSRQRAEGPPRRAGRTVRRYGPG</sequence>
<feature type="region of interest" description="Disordered" evidence="1">
    <location>
        <begin position="41"/>
        <end position="86"/>
    </location>
</feature>
<dbReference type="SUPFAM" id="SSF51735">
    <property type="entry name" value="NAD(P)-binding Rossmann-fold domains"/>
    <property type="match status" value="1"/>
</dbReference>
<name>A0A8G1UFA0_9ACTN</name>
<evidence type="ECO:0000256" key="1">
    <source>
        <dbReference type="SAM" id="MobiDB-lite"/>
    </source>
</evidence>
<dbReference type="Proteomes" id="UP000267408">
    <property type="component" value="Unassembled WGS sequence"/>
</dbReference>
<feature type="compositionally biased region" description="Basic residues" evidence="1">
    <location>
        <begin position="75"/>
        <end position="86"/>
    </location>
</feature>
<proteinExistence type="predicted"/>
<evidence type="ECO:0000313" key="3">
    <source>
        <dbReference type="Proteomes" id="UP000267408"/>
    </source>
</evidence>
<comment type="caution">
    <text evidence="2">The sequence shown here is derived from an EMBL/GenBank/DDBJ whole genome shotgun (WGS) entry which is preliminary data.</text>
</comment>
<organism evidence="2 3">
    <name type="scientific">Kitasatospora cineracea</name>
    <dbReference type="NCBI Taxonomy" id="88074"/>
    <lineage>
        <taxon>Bacteria</taxon>
        <taxon>Bacillati</taxon>
        <taxon>Actinomycetota</taxon>
        <taxon>Actinomycetes</taxon>
        <taxon>Kitasatosporales</taxon>
        <taxon>Streptomycetaceae</taxon>
        <taxon>Kitasatospora</taxon>
    </lineage>
</organism>
<reference evidence="2 3" key="1">
    <citation type="submission" date="2018-11" db="EMBL/GenBank/DDBJ databases">
        <title>Sequencing the genomes of 1000 actinobacteria strains.</title>
        <authorList>
            <person name="Klenk H.-P."/>
        </authorList>
    </citation>
    <scope>NUCLEOTIDE SEQUENCE [LARGE SCALE GENOMIC DNA]</scope>
    <source>
        <strain evidence="2 3">DSM 44780</strain>
    </source>
</reference>
<gene>
    <name evidence="2" type="ORF">EDD39_7517</name>
</gene>
<accession>A0A8G1UFA0</accession>
<dbReference type="InterPro" id="IPR036291">
    <property type="entry name" value="NAD(P)-bd_dom_sf"/>
</dbReference>
<dbReference type="AlphaFoldDB" id="A0A8G1UFA0"/>